<dbReference type="Proteomes" id="UP000308917">
    <property type="component" value="Unassembled WGS sequence"/>
</dbReference>
<reference evidence="1 2" key="1">
    <citation type="journal article" date="2015" name="Antonie Van Leeuwenhoek">
        <title>Lampropedia puyangensis sp. nov., isolated from symptomatic bark of Populus ? euramericana canker and emended description of Lampropedia hyalina (Ehrenberg 1832) Lee et al. 2004.</title>
        <authorList>
            <person name="Li Y."/>
            <person name="Wang T."/>
            <person name="Piao C.G."/>
            <person name="Wang L.F."/>
            <person name="Tian G.Z."/>
            <person name="Zhu T.H."/>
            <person name="Guo M.W."/>
        </authorList>
    </citation>
    <scope>NUCLEOTIDE SEQUENCE [LARGE SCALE GENOMIC DNA]</scope>
    <source>
        <strain evidence="1 2">2-bin</strain>
    </source>
</reference>
<name>A0A4V4GR66_9BURK</name>
<proteinExistence type="predicted"/>
<dbReference type="EMBL" id="STFG01000010">
    <property type="protein sequence ID" value="THU00656.1"/>
    <property type="molecule type" value="Genomic_DNA"/>
</dbReference>
<sequence length="72" mass="8552">MSFFQRPHYRSEATQFLDKLKADRPHLDAQQQEGRKLLWDKNVNAHVWADYRAAQVAQKPYVYQTSTEADQK</sequence>
<gene>
    <name evidence="1" type="ORF">E9531_10315</name>
</gene>
<dbReference type="AlphaFoldDB" id="A0A4V4GR66"/>
<dbReference type="RefSeq" id="WP_136573674.1">
    <property type="nucleotide sequence ID" value="NZ_STFG01000010.1"/>
</dbReference>
<evidence type="ECO:0000313" key="2">
    <source>
        <dbReference type="Proteomes" id="UP000308917"/>
    </source>
</evidence>
<dbReference type="OrthoDB" id="5296692at2"/>
<dbReference type="InterPro" id="IPR021853">
    <property type="entry name" value="DUF3460"/>
</dbReference>
<protein>
    <submittedName>
        <fullName evidence="1">DUF3460 family protein</fullName>
    </submittedName>
</protein>
<comment type="caution">
    <text evidence="1">The sequence shown here is derived from an EMBL/GenBank/DDBJ whole genome shotgun (WGS) entry which is preliminary data.</text>
</comment>
<accession>A0A4V4GR66</accession>
<keyword evidence="2" id="KW-1185">Reference proteome</keyword>
<organism evidence="1 2">
    <name type="scientific">Lampropedia puyangensis</name>
    <dbReference type="NCBI Taxonomy" id="1330072"/>
    <lineage>
        <taxon>Bacteria</taxon>
        <taxon>Pseudomonadati</taxon>
        <taxon>Pseudomonadota</taxon>
        <taxon>Betaproteobacteria</taxon>
        <taxon>Burkholderiales</taxon>
        <taxon>Comamonadaceae</taxon>
        <taxon>Lampropedia</taxon>
    </lineage>
</organism>
<evidence type="ECO:0000313" key="1">
    <source>
        <dbReference type="EMBL" id="THU00656.1"/>
    </source>
</evidence>
<dbReference type="Pfam" id="PF11943">
    <property type="entry name" value="DUF3460"/>
    <property type="match status" value="1"/>
</dbReference>